<dbReference type="PROSITE" id="PS50026">
    <property type="entry name" value="EGF_3"/>
    <property type="match status" value="1"/>
</dbReference>
<feature type="chain" id="PRO_5027748450" evidence="5">
    <location>
        <begin position="25"/>
        <end position="374"/>
    </location>
</feature>
<feature type="region of interest" description="Disordered" evidence="3">
    <location>
        <begin position="344"/>
        <end position="374"/>
    </location>
</feature>
<dbReference type="KEGG" id="aten:116301275"/>
<dbReference type="InParanoid" id="A0A6P8IHZ5"/>
<feature type="compositionally biased region" description="Basic and acidic residues" evidence="3">
    <location>
        <begin position="360"/>
        <end position="374"/>
    </location>
</feature>
<dbReference type="OrthoDB" id="10299270at2759"/>
<gene>
    <name evidence="8" type="primary">LOC116301275</name>
</gene>
<protein>
    <submittedName>
        <fullName evidence="8">Uncharacterized protein LOC116301275</fullName>
    </submittedName>
</protein>
<sequence length="374" mass="41246">MARSINVFLLALTLIISVNQFADGFNLPEAINGRIESKPGKRCLLYRWDVKNLNQPCTPPDFNFTLSILLFKSSGSSMTEIEQDVYSRQQPGNSSIQSFSECLYDSSENISCCQDISSQVRNKTSGREVSFSNFERITVAVTICAGGINSAFSPGPAKKILPWRDPCFTYKPCQQLEFAVCNPAVDDYYCSCQYQWTGKNCTVPRYMTDMTYHASRCLNVSSETGVQLLYGKNVAQCKSVCSGSKCKSFEFRRTPSSLKGNCTLRYSNSLQHRLVPCDADLYQLKSFFSSTDAPSSNSTASTPTKEHGCLSTAVIVIIVIIGVLVLAFIVIVLVIKPFETITTTPSRSHSNLGALPPGTHPRDQETTPLAPDKD</sequence>
<dbReference type="RefSeq" id="XP_031566168.1">
    <property type="nucleotide sequence ID" value="XM_031710308.1"/>
</dbReference>
<keyword evidence="4" id="KW-0812">Transmembrane</keyword>
<keyword evidence="2" id="KW-0245">EGF-like domain</keyword>
<dbReference type="SUPFAM" id="SSF57196">
    <property type="entry name" value="EGF/Laminin"/>
    <property type="match status" value="1"/>
</dbReference>
<proteinExistence type="inferred from homology"/>
<evidence type="ECO:0000259" key="6">
    <source>
        <dbReference type="PROSITE" id="PS50026"/>
    </source>
</evidence>
<feature type="disulfide bond" evidence="2">
    <location>
        <begin position="173"/>
        <end position="190"/>
    </location>
</feature>
<dbReference type="GeneID" id="116301275"/>
<dbReference type="PROSITE" id="PS00022">
    <property type="entry name" value="EGF_1"/>
    <property type="match status" value="1"/>
</dbReference>
<evidence type="ECO:0000313" key="8">
    <source>
        <dbReference type="RefSeq" id="XP_031566168.1"/>
    </source>
</evidence>
<keyword evidence="4" id="KW-1133">Transmembrane helix</keyword>
<evidence type="ECO:0000256" key="5">
    <source>
        <dbReference type="SAM" id="SignalP"/>
    </source>
</evidence>
<comment type="caution">
    <text evidence="2">Lacks conserved residue(s) required for the propagation of feature annotation.</text>
</comment>
<organism evidence="7 8">
    <name type="scientific">Actinia tenebrosa</name>
    <name type="common">Australian red waratah sea anemone</name>
    <dbReference type="NCBI Taxonomy" id="6105"/>
    <lineage>
        <taxon>Eukaryota</taxon>
        <taxon>Metazoa</taxon>
        <taxon>Cnidaria</taxon>
        <taxon>Anthozoa</taxon>
        <taxon>Hexacorallia</taxon>
        <taxon>Actiniaria</taxon>
        <taxon>Actiniidae</taxon>
        <taxon>Actinia</taxon>
    </lineage>
</organism>
<evidence type="ECO:0000256" key="1">
    <source>
        <dbReference type="ARBA" id="ARBA00006373"/>
    </source>
</evidence>
<reference evidence="8" key="1">
    <citation type="submission" date="2025-08" db="UniProtKB">
        <authorList>
            <consortium name="RefSeq"/>
        </authorList>
    </citation>
    <scope>IDENTIFICATION</scope>
    <source>
        <tissue evidence="8">Tentacle</tissue>
    </source>
</reference>
<dbReference type="InterPro" id="IPR000742">
    <property type="entry name" value="EGF"/>
</dbReference>
<name>A0A6P8IHZ5_ACTTE</name>
<evidence type="ECO:0000256" key="4">
    <source>
        <dbReference type="SAM" id="Phobius"/>
    </source>
</evidence>
<feature type="disulfide bond" evidence="2">
    <location>
        <begin position="192"/>
        <end position="201"/>
    </location>
</feature>
<keyword evidence="4" id="KW-0472">Membrane</keyword>
<evidence type="ECO:0000256" key="2">
    <source>
        <dbReference type="PROSITE-ProRule" id="PRU00076"/>
    </source>
</evidence>
<feature type="domain" description="EGF-like" evidence="6">
    <location>
        <begin position="163"/>
        <end position="202"/>
    </location>
</feature>
<feature type="transmembrane region" description="Helical" evidence="4">
    <location>
        <begin position="313"/>
        <end position="335"/>
    </location>
</feature>
<keyword evidence="5" id="KW-0732">Signal</keyword>
<accession>A0A6P8IHZ5</accession>
<keyword evidence="2" id="KW-1015">Disulfide bond</keyword>
<feature type="signal peptide" evidence="5">
    <location>
        <begin position="1"/>
        <end position="24"/>
    </location>
</feature>
<dbReference type="Proteomes" id="UP000515163">
    <property type="component" value="Unplaced"/>
</dbReference>
<evidence type="ECO:0000313" key="7">
    <source>
        <dbReference type="Proteomes" id="UP000515163"/>
    </source>
</evidence>
<keyword evidence="7" id="KW-1185">Reference proteome</keyword>
<dbReference type="Gene3D" id="2.10.25.10">
    <property type="entry name" value="Laminin"/>
    <property type="match status" value="1"/>
</dbReference>
<comment type="similarity">
    <text evidence="1">Belongs to the EGF domain peptide family.</text>
</comment>
<dbReference type="AlphaFoldDB" id="A0A6P8IHZ5"/>
<evidence type="ECO:0000256" key="3">
    <source>
        <dbReference type="SAM" id="MobiDB-lite"/>
    </source>
</evidence>